<protein>
    <submittedName>
        <fullName evidence="2">Uncharacterized protein</fullName>
    </submittedName>
</protein>
<keyword evidence="3" id="KW-1185">Reference proteome</keyword>
<feature type="compositionally biased region" description="Basic and acidic residues" evidence="1">
    <location>
        <begin position="58"/>
        <end position="67"/>
    </location>
</feature>
<comment type="caution">
    <text evidence="2">The sequence shown here is derived from an EMBL/GenBank/DDBJ whole genome shotgun (WGS) entry which is preliminary data.</text>
</comment>
<gene>
    <name evidence="2" type="ORF">ATE80_08390</name>
</gene>
<sequence>MTGAGLPLVRPCLAVEPSDRPRPADVLDRFLAELRRLPTPRGGSRRLPPRWTEPIATYERRGEEWRRALPAGPGTPPAADDRAAPVPPPGPTRADTGQRERERERQRAEAQQREAEQERARQREAEPGRPRRPRERRRPVRVLGGGRRARRGLRAGAVRPRRQPRTARASISTRSPVGRPT</sequence>
<dbReference type="AlphaFoldDB" id="A0A100Y7V1"/>
<accession>A0A100Y7V1</accession>
<dbReference type="Proteomes" id="UP000054011">
    <property type="component" value="Unassembled WGS sequence"/>
</dbReference>
<feature type="compositionally biased region" description="Basic residues" evidence="1">
    <location>
        <begin position="130"/>
        <end position="140"/>
    </location>
</feature>
<proteinExistence type="predicted"/>
<evidence type="ECO:0000256" key="1">
    <source>
        <dbReference type="SAM" id="MobiDB-lite"/>
    </source>
</evidence>
<evidence type="ECO:0000313" key="2">
    <source>
        <dbReference type="EMBL" id="KUH39272.1"/>
    </source>
</evidence>
<feature type="compositionally biased region" description="Basic and acidic residues" evidence="1">
    <location>
        <begin position="17"/>
        <end position="36"/>
    </location>
</feature>
<name>A0A100Y7V1_9ACTN</name>
<feature type="compositionally biased region" description="Basic and acidic residues" evidence="1">
    <location>
        <begin position="96"/>
        <end position="129"/>
    </location>
</feature>
<reference evidence="2 3" key="1">
    <citation type="submission" date="2015-11" db="EMBL/GenBank/DDBJ databases">
        <title>Genome-wide analysis reveals the secondary metabolome in Streptomyces kanasensis ZX01.</title>
        <authorList>
            <person name="Zhang G."/>
            <person name="Han L."/>
            <person name="Feng J."/>
            <person name="Zhang X."/>
        </authorList>
    </citation>
    <scope>NUCLEOTIDE SEQUENCE [LARGE SCALE GENOMIC DNA]</scope>
    <source>
        <strain evidence="2 3">ZX01</strain>
    </source>
</reference>
<organism evidence="2 3">
    <name type="scientific">Streptomyces kanasensis</name>
    <dbReference type="NCBI Taxonomy" id="936756"/>
    <lineage>
        <taxon>Bacteria</taxon>
        <taxon>Bacillati</taxon>
        <taxon>Actinomycetota</taxon>
        <taxon>Actinomycetes</taxon>
        <taxon>Kitasatosporales</taxon>
        <taxon>Streptomycetaceae</taxon>
        <taxon>Streptomyces</taxon>
    </lineage>
</organism>
<feature type="region of interest" description="Disordered" evidence="1">
    <location>
        <begin position="1"/>
        <end position="181"/>
    </location>
</feature>
<feature type="compositionally biased region" description="Basic residues" evidence="1">
    <location>
        <begin position="147"/>
        <end position="165"/>
    </location>
</feature>
<evidence type="ECO:0000313" key="3">
    <source>
        <dbReference type="Proteomes" id="UP000054011"/>
    </source>
</evidence>
<dbReference type="RefSeq" id="WP_058941512.1">
    <property type="nucleotide sequence ID" value="NZ_LNSV01000014.1"/>
</dbReference>
<dbReference type="STRING" id="936756.ATE80_08390"/>
<dbReference type="EMBL" id="LNSV01000014">
    <property type="protein sequence ID" value="KUH39272.1"/>
    <property type="molecule type" value="Genomic_DNA"/>
</dbReference>